<accession>A0A8H6FM60</accession>
<gene>
    <name evidence="2" type="ORF">HO173_010727</name>
</gene>
<evidence type="ECO:0000313" key="3">
    <source>
        <dbReference type="Proteomes" id="UP000578531"/>
    </source>
</evidence>
<protein>
    <submittedName>
        <fullName evidence="2">Uncharacterized protein</fullName>
    </submittedName>
</protein>
<feature type="region of interest" description="Disordered" evidence="1">
    <location>
        <begin position="22"/>
        <end position="140"/>
    </location>
</feature>
<dbReference type="OrthoDB" id="5363415at2759"/>
<comment type="caution">
    <text evidence="2">The sequence shown here is derived from an EMBL/GenBank/DDBJ whole genome shotgun (WGS) entry which is preliminary data.</text>
</comment>
<dbReference type="AlphaFoldDB" id="A0A8H6FM60"/>
<dbReference type="RefSeq" id="XP_037160460.1">
    <property type="nucleotide sequence ID" value="XM_037312612.1"/>
</dbReference>
<organism evidence="2 3">
    <name type="scientific">Letharia columbiana</name>
    <dbReference type="NCBI Taxonomy" id="112416"/>
    <lineage>
        <taxon>Eukaryota</taxon>
        <taxon>Fungi</taxon>
        <taxon>Dikarya</taxon>
        <taxon>Ascomycota</taxon>
        <taxon>Pezizomycotina</taxon>
        <taxon>Lecanoromycetes</taxon>
        <taxon>OSLEUM clade</taxon>
        <taxon>Lecanoromycetidae</taxon>
        <taxon>Lecanorales</taxon>
        <taxon>Lecanorineae</taxon>
        <taxon>Parmeliaceae</taxon>
        <taxon>Letharia</taxon>
    </lineage>
</organism>
<keyword evidence="3" id="KW-1185">Reference proteome</keyword>
<dbReference type="GeneID" id="59292373"/>
<dbReference type="Proteomes" id="UP000578531">
    <property type="component" value="Unassembled WGS sequence"/>
</dbReference>
<dbReference type="Pfam" id="PF10454">
    <property type="entry name" value="DUF2458"/>
    <property type="match status" value="1"/>
</dbReference>
<feature type="compositionally biased region" description="Low complexity" evidence="1">
    <location>
        <begin position="71"/>
        <end position="87"/>
    </location>
</feature>
<feature type="compositionally biased region" description="Polar residues" evidence="1">
    <location>
        <begin position="23"/>
        <end position="33"/>
    </location>
</feature>
<reference evidence="2 3" key="1">
    <citation type="journal article" date="2020" name="Genomics">
        <title>Complete, high-quality genomes from long-read metagenomic sequencing of two wolf lichen thalli reveals enigmatic genome architecture.</title>
        <authorList>
            <person name="McKenzie S.K."/>
            <person name="Walston R.F."/>
            <person name="Allen J.L."/>
        </authorList>
    </citation>
    <scope>NUCLEOTIDE SEQUENCE [LARGE SCALE GENOMIC DNA]</scope>
    <source>
        <strain evidence="2">WasteWater2</strain>
    </source>
</reference>
<sequence length="302" mass="33402">MESNYQPQTDLASILQTLRAYAPSQQQAPEATYQTQALQAHHQPQAPPQTPDLEEDEYDPSTYDPSLPLITAPHPQAAPAHAPDAQPQRPPPTPETRPRLEKTTPSYPRPPPEPTPAAKPPASTPGPKKAHAPPGHRPATITTWAPALRHVTGQTTADPGFGHRVRHLITTQRKHERQWWDGREELKKRLAGREEGRKKLDSVLGSLGGHVNASKTDEFSEEEELRMYDRKVYQACGEMVAATVKELKKLEVPFFCTVEGLVSPKGDGKAQGKRKGTVSEAELAELRGRMMVLLEDLCGEEE</sequence>
<proteinExistence type="predicted"/>
<dbReference type="EMBL" id="JACCJC010000061">
    <property type="protein sequence ID" value="KAF6231027.1"/>
    <property type="molecule type" value="Genomic_DNA"/>
</dbReference>
<evidence type="ECO:0000313" key="2">
    <source>
        <dbReference type="EMBL" id="KAF6231027.1"/>
    </source>
</evidence>
<dbReference type="InterPro" id="IPR018858">
    <property type="entry name" value="DUF2458"/>
</dbReference>
<feature type="compositionally biased region" description="Low complexity" evidence="1">
    <location>
        <begin position="34"/>
        <end position="44"/>
    </location>
</feature>
<name>A0A8H6FM60_9LECA</name>
<evidence type="ECO:0000256" key="1">
    <source>
        <dbReference type="SAM" id="MobiDB-lite"/>
    </source>
</evidence>
<feature type="compositionally biased region" description="Pro residues" evidence="1">
    <location>
        <begin position="107"/>
        <end position="124"/>
    </location>
</feature>